<protein>
    <submittedName>
        <fullName evidence="3">Uncharacterized protein</fullName>
    </submittedName>
</protein>
<feature type="transmembrane region" description="Helical" evidence="2">
    <location>
        <begin position="100"/>
        <end position="123"/>
    </location>
</feature>
<reference evidence="4" key="1">
    <citation type="journal article" date="2013" name="Nature">
        <title>Pan genome of the phytoplankton Emiliania underpins its global distribution.</title>
        <authorList>
            <person name="Read B.A."/>
            <person name="Kegel J."/>
            <person name="Klute M.J."/>
            <person name="Kuo A."/>
            <person name="Lefebvre S.C."/>
            <person name="Maumus F."/>
            <person name="Mayer C."/>
            <person name="Miller J."/>
            <person name="Monier A."/>
            <person name="Salamov A."/>
            <person name="Young J."/>
            <person name="Aguilar M."/>
            <person name="Claverie J.M."/>
            <person name="Frickenhaus S."/>
            <person name="Gonzalez K."/>
            <person name="Herman E.K."/>
            <person name="Lin Y.C."/>
            <person name="Napier J."/>
            <person name="Ogata H."/>
            <person name="Sarno A.F."/>
            <person name="Shmutz J."/>
            <person name="Schroeder D."/>
            <person name="de Vargas C."/>
            <person name="Verret F."/>
            <person name="von Dassow P."/>
            <person name="Valentin K."/>
            <person name="Van de Peer Y."/>
            <person name="Wheeler G."/>
            <person name="Dacks J.B."/>
            <person name="Delwiche C.F."/>
            <person name="Dyhrman S.T."/>
            <person name="Glockner G."/>
            <person name="John U."/>
            <person name="Richards T."/>
            <person name="Worden A.Z."/>
            <person name="Zhang X."/>
            <person name="Grigoriev I.V."/>
            <person name="Allen A.E."/>
            <person name="Bidle K."/>
            <person name="Borodovsky M."/>
            <person name="Bowler C."/>
            <person name="Brownlee C."/>
            <person name="Cock J.M."/>
            <person name="Elias M."/>
            <person name="Gladyshev V.N."/>
            <person name="Groth M."/>
            <person name="Guda C."/>
            <person name="Hadaegh A."/>
            <person name="Iglesias-Rodriguez M.D."/>
            <person name="Jenkins J."/>
            <person name="Jones B.M."/>
            <person name="Lawson T."/>
            <person name="Leese F."/>
            <person name="Lindquist E."/>
            <person name="Lobanov A."/>
            <person name="Lomsadze A."/>
            <person name="Malik S.B."/>
            <person name="Marsh M.E."/>
            <person name="Mackinder L."/>
            <person name="Mock T."/>
            <person name="Mueller-Roeber B."/>
            <person name="Pagarete A."/>
            <person name="Parker M."/>
            <person name="Probert I."/>
            <person name="Quesneville H."/>
            <person name="Raines C."/>
            <person name="Rensing S.A."/>
            <person name="Riano-Pachon D.M."/>
            <person name="Richier S."/>
            <person name="Rokitta S."/>
            <person name="Shiraiwa Y."/>
            <person name="Soanes D.M."/>
            <person name="van der Giezen M."/>
            <person name="Wahlund T.M."/>
            <person name="Williams B."/>
            <person name="Wilson W."/>
            <person name="Wolfe G."/>
            <person name="Wurch L.L."/>
        </authorList>
    </citation>
    <scope>NUCLEOTIDE SEQUENCE</scope>
</reference>
<dbReference type="Proteomes" id="UP000013827">
    <property type="component" value="Unassembled WGS sequence"/>
</dbReference>
<feature type="region of interest" description="Disordered" evidence="1">
    <location>
        <begin position="154"/>
        <end position="187"/>
    </location>
</feature>
<keyword evidence="4" id="KW-1185">Reference proteome</keyword>
<dbReference type="eggNOG" id="ENOG502STHI">
    <property type="taxonomic scope" value="Eukaryota"/>
</dbReference>
<reference evidence="3" key="2">
    <citation type="submission" date="2024-10" db="UniProtKB">
        <authorList>
            <consortium name="EnsemblProtists"/>
        </authorList>
    </citation>
    <scope>IDENTIFICATION</scope>
</reference>
<dbReference type="GeneID" id="17264836"/>
<feature type="transmembrane region" description="Helical" evidence="2">
    <location>
        <begin position="67"/>
        <end position="88"/>
    </location>
</feature>
<accession>A0A0D3J706</accession>
<dbReference type="AlphaFoldDB" id="A0A0D3J706"/>
<name>A0A0D3J706_EMIH1</name>
<evidence type="ECO:0000313" key="4">
    <source>
        <dbReference type="Proteomes" id="UP000013827"/>
    </source>
</evidence>
<evidence type="ECO:0000313" key="3">
    <source>
        <dbReference type="EnsemblProtists" id="EOD19291"/>
    </source>
</evidence>
<dbReference type="PaxDb" id="2903-EOD19291"/>
<dbReference type="RefSeq" id="XP_005771720.1">
    <property type="nucleotide sequence ID" value="XM_005771663.1"/>
</dbReference>
<evidence type="ECO:0000256" key="2">
    <source>
        <dbReference type="SAM" id="Phobius"/>
    </source>
</evidence>
<dbReference type="HOGENOM" id="CLU_1450195_0_0_1"/>
<keyword evidence="2" id="KW-0472">Membrane</keyword>
<sequence length="187" mass="20017">MDALDSALRVCQSVAFCLHCVIGLTEPFHHMLNTLTEDSLPYPSIFFPVAGLCLATVAAANFSDDDIVVLAAQAYIVAFHTGGAYTHIRINHHPATAVAPGFFVVLAFIVIALRTNVLIALVVMEPSTVPTCLPEGTFHGSHVLLNLGTVERAGDTRGNESETTADRKSRSFLLDGDHSGDAREESL</sequence>
<keyword evidence="2" id="KW-0812">Transmembrane</keyword>
<organism evidence="3 4">
    <name type="scientific">Emiliania huxleyi (strain CCMP1516)</name>
    <dbReference type="NCBI Taxonomy" id="280463"/>
    <lineage>
        <taxon>Eukaryota</taxon>
        <taxon>Haptista</taxon>
        <taxon>Haptophyta</taxon>
        <taxon>Prymnesiophyceae</taxon>
        <taxon>Isochrysidales</taxon>
        <taxon>Noelaerhabdaceae</taxon>
        <taxon>Emiliania</taxon>
    </lineage>
</organism>
<feature type="transmembrane region" description="Helical" evidence="2">
    <location>
        <begin position="40"/>
        <end position="60"/>
    </location>
</feature>
<dbReference type="EnsemblProtists" id="EOD19291">
    <property type="protein sequence ID" value="EOD19291"/>
    <property type="gene ID" value="EMIHUDRAFT_243025"/>
</dbReference>
<evidence type="ECO:0000256" key="1">
    <source>
        <dbReference type="SAM" id="MobiDB-lite"/>
    </source>
</evidence>
<keyword evidence="2" id="KW-1133">Transmembrane helix</keyword>
<dbReference type="KEGG" id="ehx:EMIHUDRAFT_243025"/>
<proteinExistence type="predicted"/>